<dbReference type="EMBL" id="QJJM01000004">
    <property type="protein sequence ID" value="PXW77764.1"/>
    <property type="molecule type" value="Genomic_DNA"/>
</dbReference>
<evidence type="ECO:0000256" key="1">
    <source>
        <dbReference type="PROSITE-ProRule" id="PRU00339"/>
    </source>
</evidence>
<dbReference type="InterPro" id="IPR037919">
    <property type="entry name" value="OGT"/>
</dbReference>
<accession>A0A2V3V9D1</accession>
<comment type="caution">
    <text evidence="2">The sequence shown here is derived from an EMBL/GenBank/DDBJ whole genome shotgun (WGS) entry which is preliminary data.</text>
</comment>
<dbReference type="PROSITE" id="PS50005">
    <property type="entry name" value="TPR"/>
    <property type="match status" value="5"/>
</dbReference>
<dbReference type="AlphaFoldDB" id="A0A2V3V9D1"/>
<dbReference type="InterPro" id="IPR019734">
    <property type="entry name" value="TPR_rpt"/>
</dbReference>
<feature type="repeat" description="TPR" evidence="1">
    <location>
        <begin position="316"/>
        <end position="349"/>
    </location>
</feature>
<dbReference type="PANTHER" id="PTHR44366:SF1">
    <property type="entry name" value="UDP-N-ACETYLGLUCOSAMINE--PEPTIDE N-ACETYLGLUCOSAMINYLTRANSFERASE 110 KDA SUBUNIT"/>
    <property type="match status" value="1"/>
</dbReference>
<dbReference type="Pfam" id="PF14559">
    <property type="entry name" value="TPR_19"/>
    <property type="match status" value="3"/>
</dbReference>
<dbReference type="InterPro" id="IPR012668">
    <property type="entry name" value="CHP02466"/>
</dbReference>
<dbReference type="GO" id="GO:0097363">
    <property type="term" value="F:protein O-acetylglucosaminyltransferase activity"/>
    <property type="evidence" value="ECO:0007669"/>
    <property type="project" value="TreeGrafter"/>
</dbReference>
<organism evidence="2 3">
    <name type="scientific">Blastomonas natatoria</name>
    <dbReference type="NCBI Taxonomy" id="34015"/>
    <lineage>
        <taxon>Bacteria</taxon>
        <taxon>Pseudomonadati</taxon>
        <taxon>Pseudomonadota</taxon>
        <taxon>Alphaproteobacteria</taxon>
        <taxon>Sphingomonadales</taxon>
        <taxon>Sphingomonadaceae</taxon>
        <taxon>Blastomonas</taxon>
    </lineage>
</organism>
<dbReference type="Gene3D" id="1.25.40.10">
    <property type="entry name" value="Tetratricopeptide repeat domain"/>
    <property type="match status" value="3"/>
</dbReference>
<dbReference type="Gene3D" id="2.60.120.620">
    <property type="entry name" value="q2cbj1_9rhob like domain"/>
    <property type="match status" value="1"/>
</dbReference>
<feature type="repeat" description="TPR" evidence="1">
    <location>
        <begin position="78"/>
        <end position="111"/>
    </location>
</feature>
<dbReference type="Proteomes" id="UP000248014">
    <property type="component" value="Unassembled WGS sequence"/>
</dbReference>
<evidence type="ECO:0000313" key="2">
    <source>
        <dbReference type="EMBL" id="PXW77764.1"/>
    </source>
</evidence>
<name>A0A2V3V9D1_9SPHN</name>
<evidence type="ECO:0000313" key="3">
    <source>
        <dbReference type="Proteomes" id="UP000248014"/>
    </source>
</evidence>
<keyword evidence="3" id="KW-1185">Reference proteome</keyword>
<gene>
    <name evidence="2" type="ORF">C7451_104260</name>
</gene>
<proteinExistence type="predicted"/>
<sequence length="604" mass="65249">MQQFRSTPGLADQLGQAMQLARSGRLDDAEAVLQRVLASTPRHPDALQLLGMIARQRGDQAAAVQLFRQSLEAQPHQPHVLNNLGNALAALADHAGAAEAYRQALALQPGYEDARINLALALISSGAPSEAAALLVPLLRAQPMLARAWAVLGQSFAASGDQAQAIRAYRSALRLKPDHGPWLHNLAVALRLSGRADEAMPLFDRCASRSPDDPRIHYNRGHCLQDLTRMNEAASAYRRAIALAPTEVDMHDSLSRLLWQQGDNAGHLRSYREALAHFPDHPGLLAALAERLTLSGQAHDAAALLSGPASRSIGGATIRYRLGQACWSAQDPERAFSAFDAALAIDPDHAPTLRESARCLIIAGKLEAAAPRIAQALKIDAADQQALALQGLCWRLEGDPQAQWLLDPALVGIAQLMPDTSIRQGFNAQLDAALGRLHTSHSAPLEQTLRGGTQTTDDLFARDLPEIVAIRDIIRKGIERYIAALPDDPSHPFLARRSSGFAFSGSWSVRLSSGGHHSNHIHPQGWISAVYYVAVPEAVSDGRSGWLKFGETGLNLGAREQIAQMVRPEAGLLVLFPSYFYHGTVPFSDTQHRTTIAFDIVPTG</sequence>
<feature type="repeat" description="TPR" evidence="1">
    <location>
        <begin position="44"/>
        <end position="77"/>
    </location>
</feature>
<feature type="repeat" description="TPR" evidence="1">
    <location>
        <begin position="146"/>
        <end position="179"/>
    </location>
</feature>
<reference evidence="2 3" key="1">
    <citation type="submission" date="2018-05" db="EMBL/GenBank/DDBJ databases">
        <title>Genomic Encyclopedia of Type Strains, Phase IV (KMG-IV): sequencing the most valuable type-strain genomes for metagenomic binning, comparative biology and taxonomic classification.</title>
        <authorList>
            <person name="Goeker M."/>
        </authorList>
    </citation>
    <scope>NUCLEOTIDE SEQUENCE [LARGE SCALE GENOMIC DNA]</scope>
    <source>
        <strain evidence="2 3">DSM 3183</strain>
    </source>
</reference>
<dbReference type="RefSeq" id="WP_167398459.1">
    <property type="nucleotide sequence ID" value="NZ_QJJM01000004.1"/>
</dbReference>
<dbReference type="PROSITE" id="PS50293">
    <property type="entry name" value="TPR_REGION"/>
    <property type="match status" value="1"/>
</dbReference>
<dbReference type="Pfam" id="PF13759">
    <property type="entry name" value="2OG-FeII_Oxy_5"/>
    <property type="match status" value="1"/>
</dbReference>
<keyword evidence="1" id="KW-0802">TPR repeat</keyword>
<feature type="repeat" description="TPR" evidence="1">
    <location>
        <begin position="214"/>
        <end position="247"/>
    </location>
</feature>
<dbReference type="Pfam" id="PF13432">
    <property type="entry name" value="TPR_16"/>
    <property type="match status" value="1"/>
</dbReference>
<dbReference type="GO" id="GO:0006493">
    <property type="term" value="P:protein O-linked glycosylation"/>
    <property type="evidence" value="ECO:0007669"/>
    <property type="project" value="InterPro"/>
</dbReference>
<dbReference type="SUPFAM" id="SSF48452">
    <property type="entry name" value="TPR-like"/>
    <property type="match status" value="3"/>
</dbReference>
<dbReference type="SMART" id="SM00028">
    <property type="entry name" value="TPR"/>
    <property type="match status" value="9"/>
</dbReference>
<dbReference type="InterPro" id="IPR011990">
    <property type="entry name" value="TPR-like_helical_dom_sf"/>
</dbReference>
<protein>
    <submittedName>
        <fullName evidence="2">Uncharacterized protein (TIGR02466 family)</fullName>
    </submittedName>
</protein>
<dbReference type="PANTHER" id="PTHR44366">
    <property type="entry name" value="UDP-N-ACETYLGLUCOSAMINE--PEPTIDE N-ACETYLGLUCOSAMINYLTRANSFERASE 110 KDA SUBUNIT"/>
    <property type="match status" value="1"/>
</dbReference>